<evidence type="ECO:0000313" key="2">
    <source>
        <dbReference type="EMBL" id="KAK7808857.1"/>
    </source>
</evidence>
<evidence type="ECO:0000313" key="3">
    <source>
        <dbReference type="Proteomes" id="UP001488838"/>
    </source>
</evidence>
<sequence>GRKKSVVPVEPRSLIQGALQGCSVSGMTLKYMYGVNAWKNWVQWKNAKEEQGDLKCGVRSMKLKEDILSCTFAELSLGLCQFIQEVRRPNGEKYDPDSILYLCLGIQQVSVSITYTFDCDFHHLR</sequence>
<proteinExistence type="predicted"/>
<feature type="non-terminal residue" evidence="2">
    <location>
        <position position="1"/>
    </location>
</feature>
<dbReference type="InterPro" id="IPR057926">
    <property type="entry name" value="QRICH1_dom"/>
</dbReference>
<dbReference type="EMBL" id="JBBHLL010000228">
    <property type="protein sequence ID" value="KAK7808857.1"/>
    <property type="molecule type" value="Genomic_DNA"/>
</dbReference>
<dbReference type="PANTHER" id="PTHR45736">
    <property type="entry name" value="ZINC FINGER MYM-TYPE PROTEIN"/>
    <property type="match status" value="1"/>
</dbReference>
<comment type="caution">
    <text evidence="2">The sequence shown here is derived from an EMBL/GenBank/DDBJ whole genome shotgun (WGS) entry which is preliminary data.</text>
</comment>
<name>A0AAW0I395_MYOGA</name>
<dbReference type="PANTHER" id="PTHR45736:SF5">
    <property type="entry name" value="ZINC FINGER MYM-TYPE PROTEIN 4"/>
    <property type="match status" value="1"/>
</dbReference>
<protein>
    <recommendedName>
        <fullName evidence="1">QRICH1-like domain-containing protein</fullName>
    </recommendedName>
</protein>
<reference evidence="2 3" key="1">
    <citation type="journal article" date="2023" name="bioRxiv">
        <title>Conserved and derived expression patterns and positive selection on dental genes reveal complex evolutionary context of ever-growing rodent molars.</title>
        <authorList>
            <person name="Calamari Z.T."/>
            <person name="Song A."/>
            <person name="Cohen E."/>
            <person name="Akter M."/>
            <person name="Roy R.D."/>
            <person name="Hallikas O."/>
            <person name="Christensen M.M."/>
            <person name="Li P."/>
            <person name="Marangoni P."/>
            <person name="Jernvall J."/>
            <person name="Klein O.D."/>
        </authorList>
    </citation>
    <scope>NUCLEOTIDE SEQUENCE [LARGE SCALE GENOMIC DNA]</scope>
    <source>
        <strain evidence="2">V071</strain>
    </source>
</reference>
<dbReference type="AlphaFoldDB" id="A0AAW0I395"/>
<dbReference type="InterPro" id="IPR051284">
    <property type="entry name" value="ZnF_MYMT-QRICH1"/>
</dbReference>
<dbReference type="Proteomes" id="UP001488838">
    <property type="component" value="Unassembled WGS sequence"/>
</dbReference>
<accession>A0AAW0I395</accession>
<gene>
    <name evidence="2" type="ORF">U0070_018779</name>
</gene>
<keyword evidence="3" id="KW-1185">Reference proteome</keyword>
<dbReference type="Pfam" id="PF25561">
    <property type="entry name" value="QRICH1"/>
    <property type="match status" value="1"/>
</dbReference>
<feature type="domain" description="QRICH1-like" evidence="1">
    <location>
        <begin position="28"/>
        <end position="108"/>
    </location>
</feature>
<organism evidence="2 3">
    <name type="scientific">Myodes glareolus</name>
    <name type="common">Bank vole</name>
    <name type="synonym">Clethrionomys glareolus</name>
    <dbReference type="NCBI Taxonomy" id="447135"/>
    <lineage>
        <taxon>Eukaryota</taxon>
        <taxon>Metazoa</taxon>
        <taxon>Chordata</taxon>
        <taxon>Craniata</taxon>
        <taxon>Vertebrata</taxon>
        <taxon>Euteleostomi</taxon>
        <taxon>Mammalia</taxon>
        <taxon>Eutheria</taxon>
        <taxon>Euarchontoglires</taxon>
        <taxon>Glires</taxon>
        <taxon>Rodentia</taxon>
        <taxon>Myomorpha</taxon>
        <taxon>Muroidea</taxon>
        <taxon>Cricetidae</taxon>
        <taxon>Arvicolinae</taxon>
        <taxon>Myodes</taxon>
    </lineage>
</organism>
<evidence type="ECO:0000259" key="1">
    <source>
        <dbReference type="Pfam" id="PF25561"/>
    </source>
</evidence>